<dbReference type="Pfam" id="PF07690">
    <property type="entry name" value="MFS_1"/>
    <property type="match status" value="1"/>
</dbReference>
<evidence type="ECO:0000256" key="2">
    <source>
        <dbReference type="ARBA" id="ARBA00022448"/>
    </source>
</evidence>
<evidence type="ECO:0000256" key="4">
    <source>
        <dbReference type="ARBA" id="ARBA00022692"/>
    </source>
</evidence>
<protein>
    <submittedName>
        <fullName evidence="9">MFS transporter</fullName>
    </submittedName>
</protein>
<dbReference type="EMBL" id="RJJQ01000001">
    <property type="protein sequence ID" value="RNI25293.1"/>
    <property type="molecule type" value="Genomic_DNA"/>
</dbReference>
<evidence type="ECO:0000256" key="6">
    <source>
        <dbReference type="ARBA" id="ARBA00023136"/>
    </source>
</evidence>
<keyword evidence="5 7" id="KW-1133">Transmembrane helix</keyword>
<gene>
    <name evidence="9" type="ORF">EFY87_01260</name>
</gene>
<dbReference type="Gene3D" id="1.20.1250.20">
    <property type="entry name" value="MFS general substrate transporter like domains"/>
    <property type="match status" value="1"/>
</dbReference>
<dbReference type="InterPro" id="IPR011701">
    <property type="entry name" value="MFS"/>
</dbReference>
<comment type="caution">
    <text evidence="9">The sequence shown here is derived from an EMBL/GenBank/DDBJ whole genome shotgun (WGS) entry which is preliminary data.</text>
</comment>
<dbReference type="Proteomes" id="UP000271678">
    <property type="component" value="Unassembled WGS sequence"/>
</dbReference>
<evidence type="ECO:0000256" key="7">
    <source>
        <dbReference type="SAM" id="Phobius"/>
    </source>
</evidence>
<dbReference type="PROSITE" id="PS50850">
    <property type="entry name" value="MFS"/>
    <property type="match status" value="1"/>
</dbReference>
<dbReference type="PANTHER" id="PTHR43266">
    <property type="entry name" value="MACROLIDE-EFFLUX PROTEIN"/>
    <property type="match status" value="1"/>
</dbReference>
<dbReference type="GO" id="GO:0022857">
    <property type="term" value="F:transmembrane transporter activity"/>
    <property type="evidence" value="ECO:0007669"/>
    <property type="project" value="InterPro"/>
</dbReference>
<dbReference type="AlphaFoldDB" id="A0A3M9MK88"/>
<dbReference type="InterPro" id="IPR036259">
    <property type="entry name" value="MFS_trans_sf"/>
</dbReference>
<dbReference type="InterPro" id="IPR020846">
    <property type="entry name" value="MFS_dom"/>
</dbReference>
<evidence type="ECO:0000256" key="1">
    <source>
        <dbReference type="ARBA" id="ARBA00004651"/>
    </source>
</evidence>
<feature type="transmembrane region" description="Helical" evidence="7">
    <location>
        <begin position="152"/>
        <end position="168"/>
    </location>
</feature>
<dbReference type="PANTHER" id="PTHR43266:SF2">
    <property type="entry name" value="MAJOR FACILITATOR SUPERFAMILY (MFS) PROFILE DOMAIN-CONTAINING PROTEIN"/>
    <property type="match status" value="1"/>
</dbReference>
<comment type="subcellular location">
    <subcellularLocation>
        <location evidence="1">Cell membrane</location>
        <topology evidence="1">Multi-pass membrane protein</topology>
    </subcellularLocation>
</comment>
<organism evidence="9 10">
    <name type="scientific">Flexivirga caeni</name>
    <dbReference type="NCBI Taxonomy" id="2294115"/>
    <lineage>
        <taxon>Bacteria</taxon>
        <taxon>Bacillati</taxon>
        <taxon>Actinomycetota</taxon>
        <taxon>Actinomycetes</taxon>
        <taxon>Micrococcales</taxon>
        <taxon>Dermacoccaceae</taxon>
        <taxon>Flexivirga</taxon>
    </lineage>
</organism>
<keyword evidence="10" id="KW-1185">Reference proteome</keyword>
<keyword evidence="6 7" id="KW-0472">Membrane</keyword>
<proteinExistence type="predicted"/>
<feature type="transmembrane region" description="Helical" evidence="7">
    <location>
        <begin position="124"/>
        <end position="146"/>
    </location>
</feature>
<evidence type="ECO:0000259" key="8">
    <source>
        <dbReference type="PROSITE" id="PS50850"/>
    </source>
</evidence>
<evidence type="ECO:0000256" key="5">
    <source>
        <dbReference type="ARBA" id="ARBA00022989"/>
    </source>
</evidence>
<feature type="transmembrane region" description="Helical" evidence="7">
    <location>
        <begin position="33"/>
        <end position="52"/>
    </location>
</feature>
<dbReference type="GO" id="GO:0005886">
    <property type="term" value="C:plasma membrane"/>
    <property type="evidence" value="ECO:0007669"/>
    <property type="project" value="UniProtKB-SubCell"/>
</dbReference>
<feature type="transmembrane region" description="Helical" evidence="7">
    <location>
        <begin position="87"/>
        <end position="112"/>
    </location>
</feature>
<evidence type="ECO:0000256" key="3">
    <source>
        <dbReference type="ARBA" id="ARBA00022475"/>
    </source>
</evidence>
<accession>A0A3M9MK88</accession>
<dbReference type="SUPFAM" id="SSF103473">
    <property type="entry name" value="MFS general substrate transporter"/>
    <property type="match status" value="1"/>
</dbReference>
<feature type="domain" description="Major facilitator superfamily (MFS) profile" evidence="8">
    <location>
        <begin position="1"/>
        <end position="189"/>
    </location>
</feature>
<name>A0A3M9MK88_9MICO</name>
<evidence type="ECO:0000313" key="10">
    <source>
        <dbReference type="Proteomes" id="UP000271678"/>
    </source>
</evidence>
<evidence type="ECO:0000313" key="9">
    <source>
        <dbReference type="EMBL" id="RNI25293.1"/>
    </source>
</evidence>
<keyword evidence="2" id="KW-0813">Transport</keyword>
<sequence length="189" mass="19405">MLVGVLVLVLAANGTSVLDVFLIRHIFGMPAGWYGLVEVVFTVGAVVGSVTSGRFKSDRSRVQAIQVGLGVIALGVLGIGVSPAYRVLLVLTAFLGVALGVMTACFGPLFTVRTPDAMRGRVSSTVNGLMQAASVISFVLFGALGASLGVRASYVLSVVVVAGFAVQVQRALRREVPSGIGQSAEAARA</sequence>
<reference evidence="9 10" key="1">
    <citation type="submission" date="2018-11" db="EMBL/GenBank/DDBJ databases">
        <title>Draft genome of Simplicispira Flexivirga sp. BO-16.</title>
        <authorList>
            <person name="Im W.T."/>
        </authorList>
    </citation>
    <scope>NUCLEOTIDE SEQUENCE [LARGE SCALE GENOMIC DNA]</scope>
    <source>
        <strain evidence="9 10">BO-16</strain>
    </source>
</reference>
<keyword evidence="3" id="KW-1003">Cell membrane</keyword>
<feature type="transmembrane region" description="Helical" evidence="7">
    <location>
        <begin position="64"/>
        <end position="81"/>
    </location>
</feature>
<keyword evidence="4 7" id="KW-0812">Transmembrane</keyword>